<dbReference type="Pfam" id="PF16511">
    <property type="entry name" value="FERM_f0"/>
    <property type="match status" value="1"/>
</dbReference>
<evidence type="ECO:0000259" key="6">
    <source>
        <dbReference type="PROSITE" id="PS50945"/>
    </source>
</evidence>
<dbReference type="RefSeq" id="XP_022246373.1">
    <property type="nucleotide sequence ID" value="XM_022390665.1"/>
</dbReference>
<dbReference type="InterPro" id="IPR057346">
    <property type="entry name" value="Talin1/2_VBS2"/>
</dbReference>
<dbReference type="InterPro" id="IPR019749">
    <property type="entry name" value="Band_41_domain"/>
</dbReference>
<organism evidence="7 8">
    <name type="scientific">Limulus polyphemus</name>
    <name type="common">Atlantic horseshoe crab</name>
    <dbReference type="NCBI Taxonomy" id="6850"/>
    <lineage>
        <taxon>Eukaryota</taxon>
        <taxon>Metazoa</taxon>
        <taxon>Ecdysozoa</taxon>
        <taxon>Arthropoda</taxon>
        <taxon>Chelicerata</taxon>
        <taxon>Merostomata</taxon>
        <taxon>Xiphosura</taxon>
        <taxon>Limulidae</taxon>
        <taxon>Limulus</taxon>
    </lineage>
</organism>
<evidence type="ECO:0000256" key="3">
    <source>
        <dbReference type="ARBA" id="ARBA00023212"/>
    </source>
</evidence>
<feature type="domain" description="I/LWEQ" evidence="6">
    <location>
        <begin position="2308"/>
        <end position="2547"/>
    </location>
</feature>
<evidence type="ECO:0000259" key="5">
    <source>
        <dbReference type="PROSITE" id="PS50057"/>
    </source>
</evidence>
<dbReference type="SMART" id="SM00307">
    <property type="entry name" value="ILWEQ"/>
    <property type="match status" value="1"/>
</dbReference>
<dbReference type="CDD" id="cd17090">
    <property type="entry name" value="FERM_F1_TLN"/>
    <property type="match status" value="1"/>
</dbReference>
<dbReference type="PANTHER" id="PTHR19981">
    <property type="entry name" value="TALIN"/>
    <property type="match status" value="1"/>
</dbReference>
<dbReference type="Gene3D" id="1.20.1410.10">
    <property type="entry name" value="I/LWEQ domain"/>
    <property type="match status" value="1"/>
</dbReference>
<dbReference type="InterPro" id="IPR002404">
    <property type="entry name" value="IRS_PTB"/>
</dbReference>
<dbReference type="Pfam" id="PF01608">
    <property type="entry name" value="I_LWEQ"/>
    <property type="match status" value="1"/>
</dbReference>
<dbReference type="InterPro" id="IPR002558">
    <property type="entry name" value="ILWEQ_dom"/>
</dbReference>
<dbReference type="InterPro" id="IPR019748">
    <property type="entry name" value="FERM_central"/>
</dbReference>
<dbReference type="Proteomes" id="UP000694941">
    <property type="component" value="Unplaced"/>
</dbReference>
<dbReference type="CDD" id="cd14473">
    <property type="entry name" value="FERM_B-lobe"/>
    <property type="match status" value="1"/>
</dbReference>
<dbReference type="InterPro" id="IPR000299">
    <property type="entry name" value="FERM_domain"/>
</dbReference>
<dbReference type="Pfam" id="PF25177">
    <property type="entry name" value="Talin_VBS2"/>
    <property type="match status" value="1"/>
</dbReference>
<dbReference type="CDD" id="cd17089">
    <property type="entry name" value="FERM_F0_TLN"/>
    <property type="match status" value="1"/>
</dbReference>
<dbReference type="InterPro" id="IPR032425">
    <property type="entry name" value="FERM_f0"/>
</dbReference>
<dbReference type="InterPro" id="IPR036723">
    <property type="entry name" value="Alpha-catenin/vinculin-like_sf"/>
</dbReference>
<keyword evidence="7" id="KW-1185">Reference proteome</keyword>
<dbReference type="InterPro" id="IPR035964">
    <property type="entry name" value="I/LWEQ_dom_sf"/>
</dbReference>
<dbReference type="SUPFAM" id="SSF47031">
    <property type="entry name" value="Second domain of FERM"/>
    <property type="match status" value="1"/>
</dbReference>
<dbReference type="Pfam" id="PF08913">
    <property type="entry name" value="VBS"/>
    <property type="match status" value="1"/>
</dbReference>
<dbReference type="InterPro" id="IPR054082">
    <property type="entry name" value="Talin_IBS2B"/>
</dbReference>
<comment type="subcellular location">
    <subcellularLocation>
        <location evidence="1">Cytoplasm</location>
        <location evidence="1">Cytoskeleton</location>
    </subcellularLocation>
</comment>
<dbReference type="SUPFAM" id="SSF50729">
    <property type="entry name" value="PH domain-like"/>
    <property type="match status" value="1"/>
</dbReference>
<dbReference type="SMART" id="SM01244">
    <property type="entry name" value="IRS"/>
    <property type="match status" value="1"/>
</dbReference>
<dbReference type="PROSITE" id="PS00660">
    <property type="entry name" value="FERM_1"/>
    <property type="match status" value="1"/>
</dbReference>
<dbReference type="Pfam" id="PF09141">
    <property type="entry name" value="Talin_middle"/>
    <property type="match status" value="1"/>
</dbReference>
<dbReference type="PANTHER" id="PTHR19981:SF1">
    <property type="entry name" value="RHEA, ISOFORM B"/>
    <property type="match status" value="1"/>
</dbReference>
<dbReference type="SUPFAM" id="SSF109885">
    <property type="entry name" value="I/LWEQ domain"/>
    <property type="match status" value="4"/>
</dbReference>
<dbReference type="Pfam" id="PF21896">
    <property type="entry name" value="Talin_IBS2B"/>
    <property type="match status" value="3"/>
</dbReference>
<dbReference type="InterPro" id="IPR011993">
    <property type="entry name" value="PH-like_dom_sf"/>
</dbReference>
<dbReference type="InterPro" id="IPR036476">
    <property type="entry name" value="Talin_cent_sf"/>
</dbReference>
<evidence type="ECO:0000256" key="2">
    <source>
        <dbReference type="ARBA" id="ARBA00022490"/>
    </source>
</evidence>
<protein>
    <submittedName>
        <fullName evidence="8">LOW QUALITY PROTEIN: talin-1-like</fullName>
    </submittedName>
</protein>
<keyword evidence="4" id="KW-0175">Coiled coil</keyword>
<feature type="coiled-coil region" evidence="4">
    <location>
        <begin position="1047"/>
        <end position="1093"/>
    </location>
</feature>
<feature type="domain" description="FERM" evidence="5">
    <location>
        <begin position="88"/>
        <end position="410"/>
    </location>
</feature>
<reference evidence="8" key="1">
    <citation type="submission" date="2025-08" db="UniProtKB">
        <authorList>
            <consortium name="RefSeq"/>
        </authorList>
    </citation>
    <scope>IDENTIFICATION</scope>
    <source>
        <tissue evidence="8">Muscle</tissue>
    </source>
</reference>
<dbReference type="InterPro" id="IPR037438">
    <property type="entry name" value="Talin1/2-RS"/>
</dbReference>
<dbReference type="InterPro" id="IPR015009">
    <property type="entry name" value="Vinculin-bd_dom"/>
</dbReference>
<keyword evidence="2" id="KW-0963">Cytoplasm</keyword>
<evidence type="ECO:0000256" key="4">
    <source>
        <dbReference type="SAM" id="Coils"/>
    </source>
</evidence>
<dbReference type="Gene3D" id="1.20.120.230">
    <property type="entry name" value="Alpha-catenin/vinculin-like"/>
    <property type="match status" value="4"/>
</dbReference>
<feature type="coiled-coil region" evidence="4">
    <location>
        <begin position="2472"/>
        <end position="2542"/>
    </location>
</feature>
<dbReference type="PROSITE" id="PS50945">
    <property type="entry name" value="I_LWEQ"/>
    <property type="match status" value="1"/>
</dbReference>
<dbReference type="InterPro" id="IPR054060">
    <property type="entry name" value="TLN1-like_RS"/>
</dbReference>
<dbReference type="Gene3D" id="1.20.1420.10">
    <property type="entry name" value="Talin, central domain"/>
    <property type="match status" value="8"/>
</dbReference>
<gene>
    <name evidence="8" type="primary">LOC106463224</name>
</gene>
<evidence type="ECO:0000313" key="7">
    <source>
        <dbReference type="Proteomes" id="UP000694941"/>
    </source>
</evidence>
<evidence type="ECO:0000256" key="1">
    <source>
        <dbReference type="ARBA" id="ARBA00004245"/>
    </source>
</evidence>
<dbReference type="CDD" id="cd12150">
    <property type="entry name" value="talin-RS"/>
    <property type="match status" value="1"/>
</dbReference>
<dbReference type="Gene3D" id="1.20.80.10">
    <property type="match status" value="1"/>
</dbReference>
<keyword evidence="3" id="KW-0206">Cytoskeleton</keyword>
<accession>A0ABM1SRW7</accession>
<dbReference type="CDD" id="cd10569">
    <property type="entry name" value="FERM_C_Talin"/>
    <property type="match status" value="1"/>
</dbReference>
<dbReference type="Pfam" id="PF21865">
    <property type="entry name" value="TLN1-like_RS"/>
    <property type="match status" value="2"/>
</dbReference>
<dbReference type="InterPro" id="IPR014352">
    <property type="entry name" value="FERM/acyl-CoA-bd_prot_sf"/>
</dbReference>
<sequence length="2558" mass="276041">MATLSIKINVVEKNVIKTMKFKPSVLVYDACRTIREKISEANLGESKDYGLFLADEDPRKGVWLESGRSLEHYLLRDGDLLEYRKKTRTLRVRMLDESVKTLRVDDSQPVANLMVVICTKIGITNHDEFSLVRELAEEPVKDASTTGTLTLRREKKDKDRDQKMEQLKKKLKTDDDLNWVDHSKTLREQGINEEETLLLRRKFFFSDQNVDSRDPVQLNLLYVQARDAILNGTHPVTYEQACKFAGIQCQIQFGDHSELKHKPGFLDIKEFLPKDYWKVKGIEKNIFVEHKTCLHLSEIEAKVKYVSLARSLRTYGVTFFLVKEKMKGKNKLVPRLLGVTKDSVLRLDEKTKEILKTWPLTTVRRWAASPNSFTLDFGDYSDSYYSVQTTEGEQISQLIAGYIDIILKKQKSKDHFGIEGDEGSTMVEDSVSPAKATILQHTPAAKLSHASSGSIAIPAVMRSGADGAQNYSTGHMQGVLYGEIKGQAHSAYAPTTPQHPKVHSTLTEPQRALLSSIDAGRDAVDLAQKELQIKADLPELGTDPTSLQWRQNTFDVKKQSVSSHLGAMNAATAQVITLTSGSPEDVDHTGVGTAINIITTNLPEMSKDVKVMAALMDESQGDNLLDAARNLCLAFYDLLKAAEPDSKEPRQNLLQAATRVGEASHNVLYTICEEDAVDKDIQDILLSLAKGVANATAALVLKAKNVASRCDDPALQNRVINSATQCALATSQLVACAKVVAPTINNPACQQQLGEAAKEVAKAVENVVTVCQNAVQDEALLKEVGTSATYVTQSLNDLLNHVRCFPEKYGQPSEHEGAVDTILDATDKLFSSTGDANEMVRQAKVLAKATAQLIQSIKGEAESQPDSDIQRRLLAAAKLLADATTRMVEAAKGCAGNPHDSDSQAALRRAAEELRTATNAAASNALKKKLVYRLENAAKIAASMATQNIAAAQRATSHNENWATQEQLMESCKRVAETIPAIVQGVRSTMKEPDNAYNQLFLINAAEQMIQPTINMISASKAALPTITNPSSATQLNNTSRDMASALAELRSALAKAQEACGTLELDNALDLINSLNDELESFRRAVKSFELKPLPGETSESSALRLGSTSKTVGSSMAQLLTAASQGNENYTGLAARDTANALKILTGAVRGVAATTSEQDVQLKVIDSAQDVMFKSAHLVEEARRSVQNPANPENPHRLTQVAKSVSVALNNCVNCLPGQRDVDDAIRGITEATQALNSHEFPSSNRSYSELQSNLSSAAANLNSEVGNVMEASKGSPKQLAISAKKFGSAFGDLLDCGIQIIGQTKDMEVRGQMVVSLKNVSMVSSKLLVAAKSVSADPGAPNAKNQLALAARAVTESINYLINVCTSTAPGQKECDSAIRNIQMMRPLLENPSEGVNDSSYFECLDNVMDKSKTLGEGMTGIANHAKKSEHEKFGEAIKDVSQSICGLIENAAQAAYLVGVSDPSSVAGKPGLVDLAQFARANQSIQMACQQLTNQTSNQQQVLSAATIIAKHTSSLCNSCRIASSKTANPVAKRHFVQSAKDVANATANLVKEIKCLDQDPNETNRHNCSAATKPLIEAVESLTTFANSPEFASIPAKISPKARAAQEPITSAGKSIIDGSCNMIQTAKSLALNPQDPPAWQSLASHSKNVSDAIKKLVSSIKDKAPGQKECEEAIEKLSSCIKELDCAALNIMRQDLTSGQENTLKGFQEQMENSAMEIMDKIDSVRTSSKGEAEKLGHVVSQLVNYFHPLVQSAIGSATKTLNSKQQMALLDQTKTVSECALQLVYAAKESGGNPKATHVHVEIDDSADAMQDALHDLLHTLEAAATEAGIVTGLVESIHKSVAKVDEHVRVCESDSFADYQTRMVNSCKEIARLSQEMVTKSTTDVSHLSPLAANLSHQYAIVASDSRGAVSATSNSEVANRIRTAVQGLGSACIDLTKSAGDCQSNHIDIFCQREVSRNAKIVSERVSFVLAALQANSRGTQACINAASTVSGIIGDLDTTIMFATAGTLHSENEKETFSDHRENILKTAKALVEDTKTLVAGAASSQEQLAVAAQNSVATIVQLSEVVKRGAASLGSNNSEAQVLLINAVKDVASALGFLIQATKAASGKSINDPAMFHLKDSAKVMVTNVTSLLKTVKSVEDEHTRGTRALESTIEIIGQEIRTYDMPNVPTKKATPEELVRVTKPVTLATAKAVAAGNSGKQDEVIVAANMGRKALFDLLTVSKIAAYTAESQDVRIRIIESSRNCALNYRELLMLVHHVIQRPTQEGKQQLISISRKIAQCVSEVVCGAETLKGSDWFDPDDPTVIAETELLGAASSIDAAAKKLSFLKPRKQSVKESNKEMNFDELILEAAKSIAEATSILVKAASAAQKELLDSGMIGSHPLYTSDDGQWSEGLVSAAHLVAAATHSLVEAANAHVQGHATEEKLISSAKQVASSTAQLLVACKVKADPESQAMKRLQNAGNAVKRATDNLVRAAQKSIENDEERSLIINKRMVGGIAQEIIAREEILRKERELEEARERLAALRKAKYGNKAPDEYQGYGSP</sequence>
<dbReference type="Gene3D" id="2.30.29.30">
    <property type="entry name" value="Pleckstrin-homology domain (PH domain)/Phosphotyrosine-binding domain (PTB)"/>
    <property type="match status" value="1"/>
</dbReference>
<evidence type="ECO:0000313" key="8">
    <source>
        <dbReference type="RefSeq" id="XP_022246373.1"/>
    </source>
</evidence>
<dbReference type="PROSITE" id="PS50057">
    <property type="entry name" value="FERM_3"/>
    <property type="match status" value="1"/>
</dbReference>
<dbReference type="Pfam" id="PF02174">
    <property type="entry name" value="IRS"/>
    <property type="match status" value="1"/>
</dbReference>
<dbReference type="InterPro" id="IPR035963">
    <property type="entry name" value="FERM_2"/>
</dbReference>
<dbReference type="Gene3D" id="3.10.20.90">
    <property type="entry name" value="Phosphatidylinositol 3-kinase Catalytic Subunit, Chain A, domain 1"/>
    <property type="match status" value="2"/>
</dbReference>
<dbReference type="SMART" id="SM00295">
    <property type="entry name" value="B41"/>
    <property type="match status" value="1"/>
</dbReference>
<dbReference type="SUPFAM" id="SSF109880">
    <property type="entry name" value="A middle domain of Talin 1"/>
    <property type="match status" value="1"/>
</dbReference>
<dbReference type="InterPro" id="IPR049108">
    <property type="entry name" value="Talin_R4"/>
</dbReference>
<dbReference type="PROSITE" id="PS00661">
    <property type="entry name" value="FERM_2"/>
    <property type="match status" value="1"/>
</dbReference>
<dbReference type="Pfam" id="PF21692">
    <property type="entry name" value="Talin_R4"/>
    <property type="match status" value="2"/>
</dbReference>
<dbReference type="InterPro" id="IPR015224">
    <property type="entry name" value="Talin_cent"/>
</dbReference>
<name>A0ABM1SRW7_LIMPO</name>
<proteinExistence type="predicted"/>
<dbReference type="GeneID" id="106463224"/>
<dbReference type="InterPro" id="IPR019747">
    <property type="entry name" value="FERM_CS"/>
</dbReference>
<dbReference type="SUPFAM" id="SSF47220">
    <property type="entry name" value="alpha-catenin/vinculin-like"/>
    <property type="match status" value="6"/>
</dbReference>